<evidence type="ECO:0000313" key="5">
    <source>
        <dbReference type="EMBL" id="KAF6048850.1"/>
    </source>
</evidence>
<dbReference type="Proteomes" id="UP000590412">
    <property type="component" value="Unassembled WGS sequence"/>
</dbReference>
<dbReference type="SMART" id="SM00463">
    <property type="entry name" value="SMR"/>
    <property type="match status" value="1"/>
</dbReference>
<organism evidence="5 6">
    <name type="scientific">Candida parapsilosis</name>
    <name type="common">Yeast</name>
    <dbReference type="NCBI Taxonomy" id="5480"/>
    <lineage>
        <taxon>Eukaryota</taxon>
        <taxon>Fungi</taxon>
        <taxon>Dikarya</taxon>
        <taxon>Ascomycota</taxon>
        <taxon>Saccharomycotina</taxon>
        <taxon>Pichiomycetes</taxon>
        <taxon>Debaryomycetaceae</taxon>
        <taxon>Candida/Lodderomyces clade</taxon>
        <taxon>Candida</taxon>
    </lineage>
</organism>
<dbReference type="EMBL" id="JABWAB010000006">
    <property type="protein sequence ID" value="KAF6048850.1"/>
    <property type="molecule type" value="Genomic_DNA"/>
</dbReference>
<gene>
    <name evidence="5" type="ORF">FOB60_004234</name>
</gene>
<evidence type="ECO:0000259" key="3">
    <source>
        <dbReference type="PROSITE" id="PS50828"/>
    </source>
</evidence>
<dbReference type="InterPro" id="IPR036063">
    <property type="entry name" value="Smr_dom_sf"/>
</dbReference>
<comment type="caution">
    <text evidence="5">The sequence shown here is derived from an EMBL/GenBank/DDBJ whole genome shotgun (WGS) entry which is preliminary data.</text>
</comment>
<feature type="compositionally biased region" description="Basic and acidic residues" evidence="2">
    <location>
        <begin position="18"/>
        <end position="29"/>
    </location>
</feature>
<dbReference type="GO" id="GO:0005634">
    <property type="term" value="C:nucleus"/>
    <property type="evidence" value="ECO:0007669"/>
    <property type="project" value="TreeGrafter"/>
</dbReference>
<dbReference type="GO" id="GO:0043130">
    <property type="term" value="F:ubiquitin binding"/>
    <property type="evidence" value="ECO:0007669"/>
    <property type="project" value="InterPro"/>
</dbReference>
<feature type="compositionally biased region" description="Polar residues" evidence="2">
    <location>
        <begin position="30"/>
        <end position="69"/>
    </location>
</feature>
<dbReference type="PANTHER" id="PTHR46535:SF1">
    <property type="entry name" value="NEDD4-BINDING PROTEIN 2"/>
    <property type="match status" value="1"/>
</dbReference>
<proteinExistence type="predicted"/>
<accession>A0A8X7NHU3</accession>
<dbReference type="AlphaFoldDB" id="A0A8X7NHU3"/>
<evidence type="ECO:0000256" key="1">
    <source>
        <dbReference type="ARBA" id="ARBA00022786"/>
    </source>
</evidence>
<dbReference type="PANTHER" id="PTHR46535">
    <property type="entry name" value="NEDD4-BINDING PROTEIN 2"/>
    <property type="match status" value="1"/>
</dbReference>
<dbReference type="PROSITE" id="PS51140">
    <property type="entry name" value="CUE"/>
    <property type="match status" value="1"/>
</dbReference>
<reference evidence="5" key="1">
    <citation type="submission" date="2020-03" db="EMBL/GenBank/DDBJ databases">
        <title>FDA dAtabase for Regulatory Grade micrObial Sequences (FDA-ARGOS): Supporting development and validation of Infectious Disease Dx tests.</title>
        <authorList>
            <person name="Campos J."/>
            <person name="Goldberg B."/>
            <person name="Tallon L."/>
            <person name="Sadzewicz L."/>
            <person name="Vavikolanu K."/>
            <person name="Mehta A."/>
            <person name="Aluvathingal J."/>
            <person name="Nadendla S."/>
            <person name="Nandy P."/>
            <person name="Geyer C."/>
            <person name="Yan Y."/>
            <person name="Sichtig H."/>
        </authorList>
    </citation>
    <scope>NUCLEOTIDE SEQUENCE [LARGE SCALE GENOMIC DNA]</scope>
    <source>
        <strain evidence="5">FDAARGOS_652</strain>
    </source>
</reference>
<dbReference type="GO" id="GO:0004519">
    <property type="term" value="F:endonuclease activity"/>
    <property type="evidence" value="ECO:0007669"/>
    <property type="project" value="TreeGrafter"/>
</dbReference>
<dbReference type="Pfam" id="PF02845">
    <property type="entry name" value="CUE"/>
    <property type="match status" value="1"/>
</dbReference>
<feature type="compositionally biased region" description="Polar residues" evidence="2">
    <location>
        <begin position="1"/>
        <end position="17"/>
    </location>
</feature>
<evidence type="ECO:0000313" key="6">
    <source>
        <dbReference type="Proteomes" id="UP000590412"/>
    </source>
</evidence>
<dbReference type="InterPro" id="IPR002625">
    <property type="entry name" value="Smr_dom"/>
</dbReference>
<dbReference type="InterPro" id="IPR052772">
    <property type="entry name" value="Endo/PolyKinase_Domain-Protein"/>
</dbReference>
<feature type="region of interest" description="Disordered" evidence="2">
    <location>
        <begin position="1"/>
        <end position="69"/>
    </location>
</feature>
<evidence type="ECO:0000256" key="2">
    <source>
        <dbReference type="SAM" id="MobiDB-lite"/>
    </source>
</evidence>
<keyword evidence="1" id="KW-0833">Ubl conjugation pathway</keyword>
<dbReference type="SUPFAM" id="SSF160443">
    <property type="entry name" value="SMR domain-like"/>
    <property type="match status" value="1"/>
</dbReference>
<feature type="domain" description="Smr" evidence="3">
    <location>
        <begin position="471"/>
        <end position="566"/>
    </location>
</feature>
<dbReference type="Gene3D" id="3.30.1370.110">
    <property type="match status" value="1"/>
</dbReference>
<evidence type="ECO:0000259" key="4">
    <source>
        <dbReference type="PROSITE" id="PS51140"/>
    </source>
</evidence>
<protein>
    <submittedName>
        <fullName evidence="5">Smr domain family protein</fullName>
    </submittedName>
</protein>
<feature type="domain" description="CUE" evidence="4">
    <location>
        <begin position="187"/>
        <end position="231"/>
    </location>
</feature>
<sequence>MDQLSENLAKTSLTSMESTKKDEIDKENADTSLCPDSNTPGNASIWSQSSTAMSQPTANSADAISSRSINSTDNGILDAEQEYTQFFLDKSDSDPNFINLVEQLSEIFPNLVKTDLKIRLKLSDNVEQLMEELFVESEQRELMEGEGIHTELEGKEVQASKAAEPTDQGLTWYQKPVEPASKLQSSKYVVETCQLQEIFPHFHPSLIEQALIKHNGDVDGASIDLLDPDSLKSMQTGRTESNAWKVDDDLISRVKSILDVNDGDTFTTGDKSAQRILDDEKIKFHICKCRQDYSETLKSIVVNCRPKVRQQVTIRNVGGRVQRGGPKKVSRTNTEYRLASSTYKYNPHGAESLELQHMYIVNKQLQMLDKSVLINALEFYEGDCDKVLQFAIEVLSHRSIDKLPTIEYAINVAPINNSAKKNSYTTNSIPIYSGLAETFKGYSAKRGPSSSQTPTPTSTKDISKFVSDSKLDLHGKTALEALALTKRVLDAWWQEEIEQRIEHGKLNSYGSSGVFVNNLLIVTGRGIHSANGVSIIRRYVKDHLVRNGYIFEEGIGNFEVQGLRKK</sequence>
<dbReference type="PROSITE" id="PS50828">
    <property type="entry name" value="SMR"/>
    <property type="match status" value="1"/>
</dbReference>
<name>A0A8X7NHU3_CANPA</name>
<dbReference type="CDD" id="cd14279">
    <property type="entry name" value="CUE"/>
    <property type="match status" value="2"/>
</dbReference>
<dbReference type="InterPro" id="IPR003892">
    <property type="entry name" value="CUE"/>
</dbReference>